<dbReference type="EC" id="1.5.1.-" evidence="4"/>
<accession>A0ABU1XQX1</accession>
<dbReference type="EMBL" id="JAVDWW010000016">
    <property type="protein sequence ID" value="MDR7172928.1"/>
    <property type="molecule type" value="Genomic_DNA"/>
</dbReference>
<name>A0ABU1XQX1_9NOCA</name>
<evidence type="ECO:0000313" key="4">
    <source>
        <dbReference type="EMBL" id="MDR7172928.1"/>
    </source>
</evidence>
<keyword evidence="5" id="KW-1185">Reference proteome</keyword>
<dbReference type="Proteomes" id="UP001251217">
    <property type="component" value="Unassembled WGS sequence"/>
</dbReference>
<sequence length="180" mass="19329">MTRTSIATVNSSINDRGDVVLSPEHYREALSRFPSGVTVVVTKDADGIPRGFTASAFTAVSQDPPLVLVCLTKTADCYPAFVTASKFAIHIAAEDNVELATRFATKGAEKFAGNDFDSHSDGLPALRGAIARLSCSLFARHDGGDHDILVGRVETVQLGRGNAPAVYHDRKFRKLAPWGR</sequence>
<feature type="domain" description="Flavin reductase like" evidence="3">
    <location>
        <begin position="30"/>
        <end position="174"/>
    </location>
</feature>
<dbReference type="InterPro" id="IPR012349">
    <property type="entry name" value="Split_barrel_FMN-bd"/>
</dbReference>
<dbReference type="SUPFAM" id="SSF50475">
    <property type="entry name" value="FMN-binding split barrel"/>
    <property type="match status" value="1"/>
</dbReference>
<dbReference type="Gene3D" id="2.30.110.10">
    <property type="entry name" value="Electron Transport, Fmn-binding Protein, Chain A"/>
    <property type="match status" value="1"/>
</dbReference>
<evidence type="ECO:0000256" key="2">
    <source>
        <dbReference type="ARBA" id="ARBA00023002"/>
    </source>
</evidence>
<keyword evidence="2 4" id="KW-0560">Oxidoreductase</keyword>
<evidence type="ECO:0000256" key="1">
    <source>
        <dbReference type="ARBA" id="ARBA00008898"/>
    </source>
</evidence>
<evidence type="ECO:0000313" key="5">
    <source>
        <dbReference type="Proteomes" id="UP001251217"/>
    </source>
</evidence>
<protein>
    <submittedName>
        <fullName evidence="4">Flavin reductase ActVB</fullName>
        <ecNumber evidence="4">1.5.1.-</ecNumber>
    </submittedName>
</protein>
<dbReference type="PANTHER" id="PTHR30466">
    <property type="entry name" value="FLAVIN REDUCTASE"/>
    <property type="match status" value="1"/>
</dbReference>
<dbReference type="InterPro" id="IPR050268">
    <property type="entry name" value="NADH-dep_flavin_reductase"/>
</dbReference>
<gene>
    <name evidence="4" type="ORF">J2W56_006694</name>
</gene>
<dbReference type="GO" id="GO:0016491">
    <property type="term" value="F:oxidoreductase activity"/>
    <property type="evidence" value="ECO:0007669"/>
    <property type="project" value="UniProtKB-KW"/>
</dbReference>
<dbReference type="RefSeq" id="WP_310408283.1">
    <property type="nucleotide sequence ID" value="NZ_JAVDWW010000016.1"/>
</dbReference>
<comment type="similarity">
    <text evidence="1">Belongs to the non-flavoprotein flavin reductase family.</text>
</comment>
<dbReference type="PANTHER" id="PTHR30466:SF1">
    <property type="entry name" value="FMN REDUCTASE (NADH) RUTF"/>
    <property type="match status" value="1"/>
</dbReference>
<dbReference type="InterPro" id="IPR002563">
    <property type="entry name" value="Flavin_Rdtase-like_dom"/>
</dbReference>
<dbReference type="SMART" id="SM00903">
    <property type="entry name" value="Flavin_Reduct"/>
    <property type="match status" value="1"/>
</dbReference>
<comment type="caution">
    <text evidence="4">The sequence shown here is derived from an EMBL/GenBank/DDBJ whole genome shotgun (WGS) entry which is preliminary data.</text>
</comment>
<proteinExistence type="inferred from homology"/>
<organism evidence="4 5">
    <name type="scientific">Nocardia kruczakiae</name>
    <dbReference type="NCBI Taxonomy" id="261477"/>
    <lineage>
        <taxon>Bacteria</taxon>
        <taxon>Bacillati</taxon>
        <taxon>Actinomycetota</taxon>
        <taxon>Actinomycetes</taxon>
        <taxon>Mycobacteriales</taxon>
        <taxon>Nocardiaceae</taxon>
        <taxon>Nocardia</taxon>
    </lineage>
</organism>
<dbReference type="Pfam" id="PF01613">
    <property type="entry name" value="Flavin_Reduct"/>
    <property type="match status" value="1"/>
</dbReference>
<evidence type="ECO:0000259" key="3">
    <source>
        <dbReference type="SMART" id="SM00903"/>
    </source>
</evidence>
<reference evidence="4 5" key="1">
    <citation type="submission" date="2023-07" db="EMBL/GenBank/DDBJ databases">
        <title>Sorghum-associated microbial communities from plants grown in Nebraska, USA.</title>
        <authorList>
            <person name="Schachtman D."/>
        </authorList>
    </citation>
    <scope>NUCLEOTIDE SEQUENCE [LARGE SCALE GENOMIC DNA]</scope>
    <source>
        <strain evidence="4 5">4272</strain>
    </source>
</reference>